<dbReference type="AlphaFoldDB" id="A0A221M8B2"/>
<dbReference type="InterPro" id="IPR006748">
    <property type="entry name" value="NH2Glyco/OHUrea_AB-resist_kin"/>
</dbReference>
<dbReference type="RefSeq" id="WP_089530442.1">
    <property type="nucleotide sequence ID" value="NZ_CP022437.1"/>
</dbReference>
<dbReference type="GO" id="GO:0019748">
    <property type="term" value="P:secondary metabolic process"/>
    <property type="evidence" value="ECO:0007669"/>
    <property type="project" value="InterPro"/>
</dbReference>
<dbReference type="OrthoDB" id="179394at2"/>
<evidence type="ECO:0000313" key="2">
    <source>
        <dbReference type="Proteomes" id="UP000204391"/>
    </source>
</evidence>
<dbReference type="EMBL" id="CP022437">
    <property type="protein sequence ID" value="ASN03872.1"/>
    <property type="molecule type" value="Genomic_DNA"/>
</dbReference>
<organism evidence="1 2">
    <name type="scientific">Virgibacillus necropolis</name>
    <dbReference type="NCBI Taxonomy" id="163877"/>
    <lineage>
        <taxon>Bacteria</taxon>
        <taxon>Bacillati</taxon>
        <taxon>Bacillota</taxon>
        <taxon>Bacilli</taxon>
        <taxon>Bacillales</taxon>
        <taxon>Bacillaceae</taxon>
        <taxon>Virgibacillus</taxon>
    </lineage>
</organism>
<protein>
    <recommendedName>
        <fullName evidence="3">Kinase</fullName>
    </recommendedName>
</protein>
<dbReference type="GO" id="GO:0016773">
    <property type="term" value="F:phosphotransferase activity, alcohol group as acceptor"/>
    <property type="evidence" value="ECO:0007669"/>
    <property type="project" value="InterPro"/>
</dbReference>
<dbReference type="SUPFAM" id="SSF56112">
    <property type="entry name" value="Protein kinase-like (PK-like)"/>
    <property type="match status" value="1"/>
</dbReference>
<keyword evidence="2" id="KW-1185">Reference proteome</keyword>
<reference evidence="1 2" key="1">
    <citation type="journal article" date="2003" name="Int. J. Syst. Evol. Microbiol.">
        <title>Virgibacillus carmonensis sp. nov., Virgibacillus necropolis sp. nov. and Virgibacillus picturae sp. nov., three novel species isolated from deteriorated mural paintings, transfer of the species of the genus salibacillus to Virgibacillus, as Virgibacillus marismortui comb. nov. and Virgibacillus salexigens comb. nov., and emended description of the genus Virgibacillus.</title>
        <authorList>
            <person name="Heyrman J."/>
            <person name="Logan N.A."/>
            <person name="Busse H.J."/>
            <person name="Balcaen A."/>
            <person name="Lebbe L."/>
            <person name="Rodriguez-Diaz M."/>
            <person name="Swings J."/>
            <person name="De Vos P."/>
        </authorList>
    </citation>
    <scope>NUCLEOTIDE SEQUENCE [LARGE SCALE GENOMIC DNA]</scope>
    <source>
        <strain evidence="1 2">LMG 19488</strain>
    </source>
</reference>
<accession>A0A221M8B2</accession>
<proteinExistence type="predicted"/>
<dbReference type="Pfam" id="PF04655">
    <property type="entry name" value="APH_6_hur"/>
    <property type="match status" value="1"/>
</dbReference>
<dbReference type="Gene3D" id="1.10.510.10">
    <property type="entry name" value="Transferase(Phosphotransferase) domain 1"/>
    <property type="match status" value="1"/>
</dbReference>
<sequence length="300" mass="34473">MKIPNAFQEKIIGCFGDDGKDWLHTLEAKIQSYLKNWDLTSIGPVSNLSYNYVLRVLDSEVKPCILKLGVPGFDFQNEVRTVHLYNGEGCAKLLKADSENGAILLDQLVPGTMLSEVEDESIVIRHYIKVWEAIRRPLPEGNSMPMISDWVTSITRYRASDQNGDSPISESILDLAERFFHELIETAEPELLHGDLHHENILYSERHGWMAIDPKGVGGDPYFDLISFLFNHLHEKENPRALLKYRIEAFCEHLDLDRERLLKAAISMSTLSVCWSLEDNDPDWDKTYQCTKWLVEFMDD</sequence>
<evidence type="ECO:0008006" key="3">
    <source>
        <dbReference type="Google" id="ProtNLM"/>
    </source>
</evidence>
<gene>
    <name evidence="1" type="ORF">CFK40_02080</name>
</gene>
<dbReference type="InterPro" id="IPR011009">
    <property type="entry name" value="Kinase-like_dom_sf"/>
</dbReference>
<dbReference type="KEGG" id="vne:CFK40_02080"/>
<evidence type="ECO:0000313" key="1">
    <source>
        <dbReference type="EMBL" id="ASN03872.1"/>
    </source>
</evidence>
<dbReference type="Proteomes" id="UP000204391">
    <property type="component" value="Chromosome"/>
</dbReference>
<name>A0A221M8B2_9BACI</name>